<proteinExistence type="predicted"/>
<comment type="caution">
    <text evidence="2">The sequence shown here is derived from an EMBL/GenBank/DDBJ whole genome shotgun (WGS) entry which is preliminary data.</text>
</comment>
<gene>
    <name evidence="2" type="ORF">SUNI508_00117</name>
</gene>
<name>A0ABR2VI22_9PEZI</name>
<evidence type="ECO:0000256" key="1">
    <source>
        <dbReference type="SAM" id="MobiDB-lite"/>
    </source>
</evidence>
<sequence length="165" mass="18334">MTDHQNFKCMGGFATPATTDTRMSRTPDMKAPRLNRADSSNEREKASGGSAPHARSLDSSAHHSQHTRQSSTRTHYEGGTPEKPPRWYTCFHDARQAISQQALSQRRLALFVDEPVHEAPISSQLVESIYGDRTEELISGFPVPCAASLTITLSIVDPKEDQKWV</sequence>
<evidence type="ECO:0000313" key="2">
    <source>
        <dbReference type="EMBL" id="KAK9426590.1"/>
    </source>
</evidence>
<reference evidence="2 3" key="1">
    <citation type="journal article" date="2024" name="J. Plant Pathol.">
        <title>Sequence and assembly of the genome of Seiridium unicorne, isolate CBS 538.82, causal agent of cypress canker disease.</title>
        <authorList>
            <person name="Scali E."/>
            <person name="Rocca G.D."/>
            <person name="Danti R."/>
            <person name="Garbelotto M."/>
            <person name="Barberini S."/>
            <person name="Baroncelli R."/>
            <person name="Emiliani G."/>
        </authorList>
    </citation>
    <scope>NUCLEOTIDE SEQUENCE [LARGE SCALE GENOMIC DNA]</scope>
    <source>
        <strain evidence="2 3">BM-138-508</strain>
    </source>
</reference>
<organism evidence="2 3">
    <name type="scientific">Seiridium unicorne</name>
    <dbReference type="NCBI Taxonomy" id="138068"/>
    <lineage>
        <taxon>Eukaryota</taxon>
        <taxon>Fungi</taxon>
        <taxon>Dikarya</taxon>
        <taxon>Ascomycota</taxon>
        <taxon>Pezizomycotina</taxon>
        <taxon>Sordariomycetes</taxon>
        <taxon>Xylariomycetidae</taxon>
        <taxon>Amphisphaeriales</taxon>
        <taxon>Sporocadaceae</taxon>
        <taxon>Seiridium</taxon>
    </lineage>
</organism>
<feature type="region of interest" description="Disordered" evidence="1">
    <location>
        <begin position="1"/>
        <end position="85"/>
    </location>
</feature>
<keyword evidence="3" id="KW-1185">Reference proteome</keyword>
<protein>
    <submittedName>
        <fullName evidence="2">Uncharacterized protein</fullName>
    </submittedName>
</protein>
<dbReference type="Proteomes" id="UP001408356">
    <property type="component" value="Unassembled WGS sequence"/>
</dbReference>
<dbReference type="EMBL" id="JARVKF010000001">
    <property type="protein sequence ID" value="KAK9426590.1"/>
    <property type="molecule type" value="Genomic_DNA"/>
</dbReference>
<accession>A0ABR2VI22</accession>
<evidence type="ECO:0000313" key="3">
    <source>
        <dbReference type="Proteomes" id="UP001408356"/>
    </source>
</evidence>
<feature type="compositionally biased region" description="Basic and acidic residues" evidence="1">
    <location>
        <begin position="22"/>
        <end position="46"/>
    </location>
</feature>